<gene>
    <name evidence="11" type="ORF">FHS00_002060</name>
</gene>
<dbReference type="InterPro" id="IPR011650">
    <property type="entry name" value="Peptidase_M20_dimer"/>
</dbReference>
<evidence type="ECO:0000256" key="1">
    <source>
        <dbReference type="ARBA" id="ARBA00001947"/>
    </source>
</evidence>
<dbReference type="GO" id="GO:0008777">
    <property type="term" value="F:acetylornithine deacetylase activity"/>
    <property type="evidence" value="ECO:0007669"/>
    <property type="project" value="UniProtKB-EC"/>
</dbReference>
<dbReference type="InterPro" id="IPR050072">
    <property type="entry name" value="Peptidase_M20A"/>
</dbReference>
<keyword evidence="5" id="KW-0028">Amino-acid biosynthesis</keyword>
<evidence type="ECO:0000259" key="10">
    <source>
        <dbReference type="Pfam" id="PF07687"/>
    </source>
</evidence>
<dbReference type="Proteomes" id="UP000576152">
    <property type="component" value="Unassembled WGS sequence"/>
</dbReference>
<dbReference type="InterPro" id="IPR002933">
    <property type="entry name" value="Peptidase_M20"/>
</dbReference>
<dbReference type="NCBIfam" id="TIGR01892">
    <property type="entry name" value="AcOrn-deacetyl"/>
    <property type="match status" value="1"/>
</dbReference>
<dbReference type="PANTHER" id="PTHR43808">
    <property type="entry name" value="ACETYLORNITHINE DEACETYLASE"/>
    <property type="match status" value="1"/>
</dbReference>
<comment type="cofactor">
    <cofactor evidence="1">
        <name>Zn(2+)</name>
        <dbReference type="ChEBI" id="CHEBI:29105"/>
    </cofactor>
</comment>
<evidence type="ECO:0000256" key="6">
    <source>
        <dbReference type="ARBA" id="ARBA00022723"/>
    </source>
</evidence>
<dbReference type="Pfam" id="PF01546">
    <property type="entry name" value="Peptidase_M20"/>
    <property type="match status" value="1"/>
</dbReference>
<keyword evidence="12" id="KW-1185">Reference proteome</keyword>
<evidence type="ECO:0000256" key="3">
    <source>
        <dbReference type="ARBA" id="ARBA00022490"/>
    </source>
</evidence>
<feature type="domain" description="Peptidase M20 dimerisation" evidence="10">
    <location>
        <begin position="171"/>
        <end position="279"/>
    </location>
</feature>
<comment type="caution">
    <text evidence="11">The sequence shown here is derived from an EMBL/GenBank/DDBJ whole genome shotgun (WGS) entry which is preliminary data.</text>
</comment>
<dbReference type="CDD" id="cd03894">
    <property type="entry name" value="M20_ArgE"/>
    <property type="match status" value="1"/>
</dbReference>
<comment type="similarity">
    <text evidence="2">Belongs to the peptidase M20A family. ArgE subfamily.</text>
</comment>
<proteinExistence type="inferred from homology"/>
<evidence type="ECO:0000256" key="7">
    <source>
        <dbReference type="ARBA" id="ARBA00022801"/>
    </source>
</evidence>
<evidence type="ECO:0000256" key="4">
    <source>
        <dbReference type="ARBA" id="ARBA00022571"/>
    </source>
</evidence>
<name>A0ABR6HPJ2_9RHOB</name>
<dbReference type="PROSITE" id="PS00759">
    <property type="entry name" value="ARGE_DAPE_CPG2_2"/>
    <property type="match status" value="1"/>
</dbReference>
<dbReference type="EMBL" id="JACIBX010000007">
    <property type="protein sequence ID" value="MBB3712472.1"/>
    <property type="molecule type" value="Genomic_DNA"/>
</dbReference>
<evidence type="ECO:0000313" key="12">
    <source>
        <dbReference type="Proteomes" id="UP000576152"/>
    </source>
</evidence>
<dbReference type="InterPro" id="IPR001261">
    <property type="entry name" value="ArgE/DapE_CS"/>
</dbReference>
<keyword evidence="9" id="KW-0170">Cobalt</keyword>
<evidence type="ECO:0000256" key="2">
    <source>
        <dbReference type="ARBA" id="ARBA00005691"/>
    </source>
</evidence>
<keyword evidence="3" id="KW-0963">Cytoplasm</keyword>
<keyword evidence="6" id="KW-0479">Metal-binding</keyword>
<sequence length="379" mass="39774">MSVFEAAVALLAEMVAYPTVSDRSNRALAEMLAGRMAGQGARIRLLPDLGNDKVNLVASFGPDRAGGVMLSGHLDVVPAGEGWTSDPFRLRREDGRLFGRGTCDMKGFIAACVAMAPRLATCGAPVHVVLTHDEEVGCMGAVALAEVMAREGPRPAMAFVGEPTRMAVIEGHKGSYEYTTRIAGRDGHGSAPDRGINAGMVAARLALRLDGLAAELRERRPQGRFDPPWATINLGRITAGAARNVIAGQASVEWEMRPVVPAEASHVKRALAAFVEAEMAAQPGLVIETECFGEIVGLEPRAANAARDLALDLVGGTPGLVPFGTEAGIWQGLGIDTVLCGPGDIAQAHRPDEYLEEGQLAACLDMLEGLAARLGAGRL</sequence>
<dbReference type="Gene3D" id="3.30.70.360">
    <property type="match status" value="1"/>
</dbReference>
<dbReference type="Gene3D" id="3.40.630.10">
    <property type="entry name" value="Zn peptidases"/>
    <property type="match status" value="1"/>
</dbReference>
<dbReference type="PROSITE" id="PS00758">
    <property type="entry name" value="ARGE_DAPE_CPG2_1"/>
    <property type="match status" value="1"/>
</dbReference>
<dbReference type="SUPFAM" id="SSF55031">
    <property type="entry name" value="Bacterial exopeptidase dimerisation domain"/>
    <property type="match status" value="1"/>
</dbReference>
<keyword evidence="8" id="KW-0862">Zinc</keyword>
<keyword evidence="7 11" id="KW-0378">Hydrolase</keyword>
<dbReference type="InterPro" id="IPR010169">
    <property type="entry name" value="AcOrn-deacetyl"/>
</dbReference>
<evidence type="ECO:0000256" key="9">
    <source>
        <dbReference type="ARBA" id="ARBA00023285"/>
    </source>
</evidence>
<dbReference type="EC" id="3.5.1.16" evidence="11"/>
<dbReference type="SUPFAM" id="SSF53187">
    <property type="entry name" value="Zn-dependent exopeptidases"/>
    <property type="match status" value="1"/>
</dbReference>
<organism evidence="11 12">
    <name type="scientific">Limimaricola variabilis</name>
    <dbReference type="NCBI Taxonomy" id="1492771"/>
    <lineage>
        <taxon>Bacteria</taxon>
        <taxon>Pseudomonadati</taxon>
        <taxon>Pseudomonadota</taxon>
        <taxon>Alphaproteobacteria</taxon>
        <taxon>Rhodobacterales</taxon>
        <taxon>Paracoccaceae</taxon>
        <taxon>Limimaricola</taxon>
    </lineage>
</organism>
<dbReference type="Pfam" id="PF07687">
    <property type="entry name" value="M20_dimer"/>
    <property type="match status" value="1"/>
</dbReference>
<dbReference type="PANTHER" id="PTHR43808:SF31">
    <property type="entry name" value="N-ACETYL-L-CITRULLINE DEACETYLASE"/>
    <property type="match status" value="1"/>
</dbReference>
<reference evidence="11 12" key="1">
    <citation type="submission" date="2020-08" db="EMBL/GenBank/DDBJ databases">
        <title>Genomic Encyclopedia of Type Strains, Phase III (KMG-III): the genomes of soil and plant-associated and newly described type strains.</title>
        <authorList>
            <person name="Whitman W."/>
        </authorList>
    </citation>
    <scope>NUCLEOTIDE SEQUENCE [LARGE SCALE GENOMIC DNA]</scope>
    <source>
        <strain evidence="11 12">CECT 8572</strain>
    </source>
</reference>
<protein>
    <submittedName>
        <fullName evidence="11">Acetylornithine deacetylase</fullName>
        <ecNumber evidence="11">3.5.1.16</ecNumber>
    </submittedName>
</protein>
<evidence type="ECO:0000256" key="8">
    <source>
        <dbReference type="ARBA" id="ARBA00022833"/>
    </source>
</evidence>
<keyword evidence="4" id="KW-0055">Arginine biosynthesis</keyword>
<dbReference type="InterPro" id="IPR036264">
    <property type="entry name" value="Bact_exopeptidase_dim_dom"/>
</dbReference>
<dbReference type="RefSeq" id="WP_183472686.1">
    <property type="nucleotide sequence ID" value="NZ_JACIBX010000007.1"/>
</dbReference>
<evidence type="ECO:0000256" key="5">
    <source>
        <dbReference type="ARBA" id="ARBA00022605"/>
    </source>
</evidence>
<accession>A0ABR6HPJ2</accession>
<evidence type="ECO:0000313" key="11">
    <source>
        <dbReference type="EMBL" id="MBB3712472.1"/>
    </source>
</evidence>